<evidence type="ECO:0000313" key="13">
    <source>
        <dbReference type="Proteomes" id="UP000198510"/>
    </source>
</evidence>
<evidence type="ECO:0000256" key="4">
    <source>
        <dbReference type="ARBA" id="ARBA00022670"/>
    </source>
</evidence>
<evidence type="ECO:0000256" key="7">
    <source>
        <dbReference type="ARBA" id="ARBA00022946"/>
    </source>
</evidence>
<dbReference type="AlphaFoldDB" id="A0A1G9B327"/>
<name>A0A1G9B327_9BACT</name>
<feature type="transmembrane region" description="Helical" evidence="10">
    <location>
        <begin position="387"/>
        <end position="405"/>
    </location>
</feature>
<keyword evidence="4" id="KW-0645">Protease</keyword>
<accession>A0A1G9B327</accession>
<evidence type="ECO:0000256" key="8">
    <source>
        <dbReference type="ARBA" id="ARBA00022989"/>
    </source>
</evidence>
<dbReference type="GO" id="GO:0008233">
    <property type="term" value="F:peptidase activity"/>
    <property type="evidence" value="ECO:0007669"/>
    <property type="project" value="UniProtKB-KW"/>
</dbReference>
<dbReference type="InterPro" id="IPR008915">
    <property type="entry name" value="Peptidase_M50"/>
</dbReference>
<evidence type="ECO:0000256" key="10">
    <source>
        <dbReference type="SAM" id="Phobius"/>
    </source>
</evidence>
<evidence type="ECO:0000256" key="9">
    <source>
        <dbReference type="ARBA" id="ARBA00023136"/>
    </source>
</evidence>
<feature type="transmembrane region" description="Helical" evidence="10">
    <location>
        <begin position="236"/>
        <end position="256"/>
    </location>
</feature>
<comment type="cofactor">
    <cofactor evidence="1">
        <name>Zn(2+)</name>
        <dbReference type="ChEBI" id="CHEBI:29105"/>
    </cofactor>
</comment>
<feature type="transmembrane region" description="Helical" evidence="10">
    <location>
        <begin position="277"/>
        <end position="299"/>
    </location>
</feature>
<feature type="transmembrane region" description="Helical" evidence="10">
    <location>
        <begin position="113"/>
        <end position="136"/>
    </location>
</feature>
<protein>
    <submittedName>
        <fullName evidence="12">Peptidase family M50</fullName>
    </submittedName>
</protein>
<dbReference type="InterPro" id="IPR044838">
    <property type="entry name" value="EGY1-like"/>
</dbReference>
<feature type="domain" description="Peptidase M50" evidence="11">
    <location>
        <begin position="54"/>
        <end position="286"/>
    </location>
</feature>
<dbReference type="PANTHER" id="PTHR31412">
    <property type="entry name" value="ZINC METALLOPROTEASE EGY1"/>
    <property type="match status" value="1"/>
</dbReference>
<comment type="subcellular location">
    <subcellularLocation>
        <location evidence="2">Membrane</location>
        <topology evidence="2">Multi-pass membrane protein</topology>
    </subcellularLocation>
</comment>
<keyword evidence="9 10" id="KW-0472">Membrane</keyword>
<dbReference type="Pfam" id="PF02163">
    <property type="entry name" value="Peptidase_M50"/>
    <property type="match status" value="1"/>
</dbReference>
<reference evidence="12 13" key="1">
    <citation type="submission" date="2016-10" db="EMBL/GenBank/DDBJ databases">
        <authorList>
            <person name="de Groot N.N."/>
        </authorList>
    </citation>
    <scope>NUCLEOTIDE SEQUENCE [LARGE SCALE GENOMIC DNA]</scope>
    <source>
        <strain evidence="12 13">DSM 25186</strain>
    </source>
</reference>
<dbReference type="GO" id="GO:0006508">
    <property type="term" value="P:proteolysis"/>
    <property type="evidence" value="ECO:0007669"/>
    <property type="project" value="UniProtKB-KW"/>
</dbReference>
<sequence>MPEQPRQRYLLHLILFVITFATTTLAGVEWITGHYWLLGPFPGWDELQQGLQYAVPFLLILTCHEFGHYFTARYYRIAVSLPYYIPMFGLPLMIGTMGAFIRIREKIQSRQQYFDVGIAGPLAGFVVAVGLAWWGFAHLPPKSYVYNIHPEYEAYGNNFEQHVYSYAFMRHTDSLHFDEARTQFLARGDSSWADSTFRAQPEYTNFALGSNLLFTLLEHTVADPARLPNRFEMFHYPYLFAAYLAFLFTAINLIPIGQLDGGHILYGLVGEEKHRRIAPVLFTLFVLYAGMGAVSYLRTTTDESYFLWHLLYGGFLYLVFGRISPNRLNGLTLALSVFAAQYMIILLFPTHEWDAFWLLFIFLLGRFLGVYHPPATEEAPLNPGRKVLGWAALGIFVLCFTPAPFEFITVSAFDKVDSQGPEPLFSRFDGRERTNFTDLLGDEGVGGLQPFQPLSRIHVRDAVEAGFQGPGEPVPSQPTGDATPVADHVFGIHQQTADVSLLEQF</sequence>
<keyword evidence="7" id="KW-0809">Transit peptide</keyword>
<feature type="transmembrane region" description="Helical" evidence="10">
    <location>
        <begin position="305"/>
        <end position="323"/>
    </location>
</feature>
<evidence type="ECO:0000259" key="11">
    <source>
        <dbReference type="Pfam" id="PF02163"/>
    </source>
</evidence>
<organism evidence="12 13">
    <name type="scientific">Catalinimonas alkaloidigena</name>
    <dbReference type="NCBI Taxonomy" id="1075417"/>
    <lineage>
        <taxon>Bacteria</taxon>
        <taxon>Pseudomonadati</taxon>
        <taxon>Bacteroidota</taxon>
        <taxon>Cytophagia</taxon>
        <taxon>Cytophagales</taxon>
        <taxon>Catalimonadaceae</taxon>
        <taxon>Catalinimonas</taxon>
    </lineage>
</organism>
<evidence type="ECO:0000313" key="12">
    <source>
        <dbReference type="EMBL" id="SDK33951.1"/>
    </source>
</evidence>
<evidence type="ECO:0000256" key="6">
    <source>
        <dbReference type="ARBA" id="ARBA00022801"/>
    </source>
</evidence>
<dbReference type="EMBL" id="FNFO01000002">
    <property type="protein sequence ID" value="SDK33951.1"/>
    <property type="molecule type" value="Genomic_DNA"/>
</dbReference>
<dbReference type="CDD" id="cd06160">
    <property type="entry name" value="S2P-M50_like_2"/>
    <property type="match status" value="1"/>
</dbReference>
<keyword evidence="8 10" id="KW-1133">Transmembrane helix</keyword>
<evidence type="ECO:0000256" key="2">
    <source>
        <dbReference type="ARBA" id="ARBA00004141"/>
    </source>
</evidence>
<dbReference type="Proteomes" id="UP000198510">
    <property type="component" value="Unassembled WGS sequence"/>
</dbReference>
<dbReference type="PANTHER" id="PTHR31412:SF0">
    <property type="entry name" value="ZINC METALLOPROTEASE EGY1, CHLOROPLASTIC-RELATED"/>
    <property type="match status" value="1"/>
</dbReference>
<evidence type="ECO:0000256" key="1">
    <source>
        <dbReference type="ARBA" id="ARBA00001947"/>
    </source>
</evidence>
<keyword evidence="6" id="KW-0378">Hydrolase</keyword>
<dbReference type="STRING" id="1075417.SAMN05421823_102496"/>
<feature type="transmembrane region" description="Helical" evidence="10">
    <location>
        <begin position="83"/>
        <end position="101"/>
    </location>
</feature>
<proteinExistence type="inferred from homology"/>
<keyword evidence="13" id="KW-1185">Reference proteome</keyword>
<evidence type="ECO:0000256" key="5">
    <source>
        <dbReference type="ARBA" id="ARBA00022692"/>
    </source>
</evidence>
<comment type="similarity">
    <text evidence="3">Belongs to the peptidase M50B family.</text>
</comment>
<gene>
    <name evidence="12" type="ORF">SAMN05421823_102496</name>
</gene>
<feature type="transmembrane region" description="Helical" evidence="10">
    <location>
        <begin position="330"/>
        <end position="349"/>
    </location>
</feature>
<dbReference type="GO" id="GO:0016020">
    <property type="term" value="C:membrane"/>
    <property type="evidence" value="ECO:0007669"/>
    <property type="project" value="UniProtKB-SubCell"/>
</dbReference>
<evidence type="ECO:0000256" key="3">
    <source>
        <dbReference type="ARBA" id="ARBA00007931"/>
    </source>
</evidence>
<keyword evidence="5 10" id="KW-0812">Transmembrane</keyword>
<dbReference type="RefSeq" id="WP_089680198.1">
    <property type="nucleotide sequence ID" value="NZ_FNFO01000002.1"/>
</dbReference>
<feature type="transmembrane region" description="Helical" evidence="10">
    <location>
        <begin position="355"/>
        <end position="375"/>
    </location>
</feature>